<reference evidence="1" key="2">
    <citation type="submission" date="2020-09" db="EMBL/GenBank/DDBJ databases">
        <authorList>
            <person name="Sun Q."/>
            <person name="Zhou Y."/>
        </authorList>
    </citation>
    <scope>NUCLEOTIDE SEQUENCE</scope>
    <source>
        <strain evidence="1">CGMCC 1.12754</strain>
    </source>
</reference>
<reference evidence="1" key="1">
    <citation type="journal article" date="2014" name="Int. J. Syst. Evol. Microbiol.">
        <title>Complete genome sequence of Corynebacterium casei LMG S-19264T (=DSM 44701T), isolated from a smear-ripened cheese.</title>
        <authorList>
            <consortium name="US DOE Joint Genome Institute (JGI-PGF)"/>
            <person name="Walter F."/>
            <person name="Albersmeier A."/>
            <person name="Kalinowski J."/>
            <person name="Ruckert C."/>
        </authorList>
    </citation>
    <scope>NUCLEOTIDE SEQUENCE</scope>
    <source>
        <strain evidence="1">CGMCC 1.12754</strain>
    </source>
</reference>
<sequence length="65" mass="7355">MKFNFSLNEEDIDTFAKNLYKHSKHDKKQKLRVISVAIPIPILISVRIDKISSGTPAVIELMSKG</sequence>
<evidence type="ECO:0000313" key="1">
    <source>
        <dbReference type="EMBL" id="GGG76042.1"/>
    </source>
</evidence>
<dbReference type="Proteomes" id="UP000622860">
    <property type="component" value="Unassembled WGS sequence"/>
</dbReference>
<protein>
    <submittedName>
        <fullName evidence="1">Uncharacterized protein</fullName>
    </submittedName>
</protein>
<accession>A0A917HF71</accession>
<proteinExistence type="predicted"/>
<keyword evidence="2" id="KW-1185">Reference proteome</keyword>
<evidence type="ECO:0000313" key="2">
    <source>
        <dbReference type="Proteomes" id="UP000622860"/>
    </source>
</evidence>
<dbReference type="RefSeq" id="WP_188455361.1">
    <property type="nucleotide sequence ID" value="NZ_BMFR01000007.1"/>
</dbReference>
<dbReference type="AlphaFoldDB" id="A0A917HF71"/>
<organism evidence="1 2">
    <name type="scientific">Virgibacillus oceani</name>
    <dbReference type="NCBI Taxonomy" id="1479511"/>
    <lineage>
        <taxon>Bacteria</taxon>
        <taxon>Bacillati</taxon>
        <taxon>Bacillota</taxon>
        <taxon>Bacilli</taxon>
        <taxon>Bacillales</taxon>
        <taxon>Bacillaceae</taxon>
        <taxon>Virgibacillus</taxon>
    </lineage>
</organism>
<comment type="caution">
    <text evidence="1">The sequence shown here is derived from an EMBL/GenBank/DDBJ whole genome shotgun (WGS) entry which is preliminary data.</text>
</comment>
<dbReference type="EMBL" id="BMFR01000007">
    <property type="protein sequence ID" value="GGG76042.1"/>
    <property type="molecule type" value="Genomic_DNA"/>
</dbReference>
<name>A0A917HF71_9BACI</name>
<gene>
    <name evidence="1" type="ORF">GCM10011398_21200</name>
</gene>